<feature type="domain" description="6-phosphogluconate dehydrogenase NADP-binding" evidence="4">
    <location>
        <begin position="3"/>
        <end position="153"/>
    </location>
</feature>
<name>A0A317C6P2_9GAMM</name>
<dbReference type="InterPro" id="IPR029154">
    <property type="entry name" value="HIBADH-like_NADP-bd"/>
</dbReference>
<gene>
    <name evidence="6" type="ORF">DKT75_20460</name>
</gene>
<dbReference type="AlphaFoldDB" id="A0A317C6P2"/>
<keyword evidence="1" id="KW-0560">Oxidoreductase</keyword>
<evidence type="ECO:0000313" key="7">
    <source>
        <dbReference type="Proteomes" id="UP000245506"/>
    </source>
</evidence>
<evidence type="ECO:0000313" key="6">
    <source>
        <dbReference type="EMBL" id="PWQ93969.1"/>
    </source>
</evidence>
<dbReference type="SUPFAM" id="SSF51735">
    <property type="entry name" value="NAD(P)-binding Rossmann-fold domains"/>
    <property type="match status" value="1"/>
</dbReference>
<dbReference type="Pfam" id="PF14833">
    <property type="entry name" value="NAD_binding_11"/>
    <property type="match status" value="1"/>
</dbReference>
<keyword evidence="7" id="KW-1185">Reference proteome</keyword>
<dbReference type="GO" id="GO:0051287">
    <property type="term" value="F:NAD binding"/>
    <property type="evidence" value="ECO:0007669"/>
    <property type="project" value="InterPro"/>
</dbReference>
<reference evidence="6 7" key="1">
    <citation type="submission" date="2018-05" db="EMBL/GenBank/DDBJ databases">
        <title>Leucothrix arctica sp. nov., isolated from Arctic seawater.</title>
        <authorList>
            <person name="Choi A."/>
            <person name="Baek K."/>
        </authorList>
    </citation>
    <scope>NUCLEOTIDE SEQUENCE [LARGE SCALE GENOMIC DNA]</scope>
    <source>
        <strain evidence="6 7">IMCC9719</strain>
    </source>
</reference>
<dbReference type="InterPro" id="IPR013328">
    <property type="entry name" value="6PGD_dom2"/>
</dbReference>
<evidence type="ECO:0000256" key="3">
    <source>
        <dbReference type="PIRSR" id="PIRSR000103-1"/>
    </source>
</evidence>
<proteinExistence type="predicted"/>
<keyword evidence="2" id="KW-0520">NAD</keyword>
<evidence type="ECO:0000256" key="1">
    <source>
        <dbReference type="ARBA" id="ARBA00023002"/>
    </source>
</evidence>
<protein>
    <submittedName>
        <fullName evidence="6">2-hydroxy-3-oxopropionate reductase</fullName>
    </submittedName>
</protein>
<dbReference type="Gene3D" id="1.10.1040.10">
    <property type="entry name" value="N-(1-d-carboxylethyl)-l-norvaline Dehydrogenase, domain 2"/>
    <property type="match status" value="1"/>
</dbReference>
<evidence type="ECO:0000259" key="5">
    <source>
        <dbReference type="Pfam" id="PF14833"/>
    </source>
</evidence>
<dbReference type="GO" id="GO:0050661">
    <property type="term" value="F:NADP binding"/>
    <property type="evidence" value="ECO:0007669"/>
    <property type="project" value="InterPro"/>
</dbReference>
<dbReference type="Proteomes" id="UP000245506">
    <property type="component" value="Unassembled WGS sequence"/>
</dbReference>
<organism evidence="6 7">
    <name type="scientific">Leucothrix arctica</name>
    <dbReference type="NCBI Taxonomy" id="1481894"/>
    <lineage>
        <taxon>Bacteria</taxon>
        <taxon>Pseudomonadati</taxon>
        <taxon>Pseudomonadota</taxon>
        <taxon>Gammaproteobacteria</taxon>
        <taxon>Thiotrichales</taxon>
        <taxon>Thiotrichaceae</taxon>
        <taxon>Leucothrix</taxon>
    </lineage>
</organism>
<comment type="caution">
    <text evidence="6">The sequence shown here is derived from an EMBL/GenBank/DDBJ whole genome shotgun (WGS) entry which is preliminary data.</text>
</comment>
<dbReference type="GO" id="GO:0016491">
    <property type="term" value="F:oxidoreductase activity"/>
    <property type="evidence" value="ECO:0007669"/>
    <property type="project" value="UniProtKB-KW"/>
</dbReference>
<evidence type="ECO:0000256" key="2">
    <source>
        <dbReference type="ARBA" id="ARBA00023027"/>
    </source>
</evidence>
<dbReference type="Gene3D" id="3.40.50.720">
    <property type="entry name" value="NAD(P)-binding Rossmann-like Domain"/>
    <property type="match status" value="1"/>
</dbReference>
<dbReference type="InterPro" id="IPR008927">
    <property type="entry name" value="6-PGluconate_DH-like_C_sf"/>
</dbReference>
<dbReference type="PIRSF" id="PIRSF000103">
    <property type="entry name" value="HIBADH"/>
    <property type="match status" value="1"/>
</dbReference>
<dbReference type="RefSeq" id="WP_109826484.1">
    <property type="nucleotide sequence ID" value="NZ_QGKL01000042.1"/>
</dbReference>
<accession>A0A317C6P2</accession>
<feature type="active site" evidence="3">
    <location>
        <position position="167"/>
    </location>
</feature>
<dbReference type="PANTHER" id="PTHR43060:SF15">
    <property type="entry name" value="3-HYDROXYISOBUTYRATE DEHYDROGENASE-LIKE 1, MITOCHONDRIAL-RELATED"/>
    <property type="match status" value="1"/>
</dbReference>
<dbReference type="PANTHER" id="PTHR43060">
    <property type="entry name" value="3-HYDROXYISOBUTYRATE DEHYDROGENASE-LIKE 1, MITOCHONDRIAL-RELATED"/>
    <property type="match status" value="1"/>
</dbReference>
<feature type="domain" description="3-hydroxyisobutyrate dehydrogenase-like NAD-binding" evidence="5">
    <location>
        <begin position="161"/>
        <end position="279"/>
    </location>
</feature>
<evidence type="ECO:0000259" key="4">
    <source>
        <dbReference type="Pfam" id="PF03446"/>
    </source>
</evidence>
<dbReference type="Pfam" id="PF03446">
    <property type="entry name" value="NAD_binding_2"/>
    <property type="match status" value="1"/>
</dbReference>
<dbReference type="EMBL" id="QGKL01000042">
    <property type="protein sequence ID" value="PWQ93969.1"/>
    <property type="molecule type" value="Genomic_DNA"/>
</dbReference>
<dbReference type="InterPro" id="IPR015815">
    <property type="entry name" value="HIBADH-related"/>
</dbReference>
<dbReference type="OrthoDB" id="9786703at2"/>
<dbReference type="InterPro" id="IPR036291">
    <property type="entry name" value="NAD(P)-bd_dom_sf"/>
</dbReference>
<dbReference type="SUPFAM" id="SSF48179">
    <property type="entry name" value="6-phosphogluconate dehydrogenase C-terminal domain-like"/>
    <property type="match status" value="1"/>
</dbReference>
<dbReference type="InterPro" id="IPR006115">
    <property type="entry name" value="6PGDH_NADP-bd"/>
</dbReference>
<sequence>MIVALLGTGLMGTPMTRRLSTAGHDVHVWNRSPEKAQALSDVATVHESPNEAVKTAEIVISMLADGEITRNVLDKQKVIDSAPDDATIINMGSVEPECDKYLAELALRKNKRYLDAPVSGGVKGAEEATLTILVGGNKEDLEAARPVLEAMGRPNLLGPIGAGQTAKLANQLIVAITIGAVSEAFKLADSAGCDIAVLQQALQGGFADSRILELHGKRMVERDYEPGGRCQSQLKDLNNAMALSAKNKLSLPLASSVQASFKNLVEEHDGGELDHSAYYLWLHSQTTQQAK</sequence>